<gene>
    <name evidence="2" type="ORF">MCHLO_15967</name>
</gene>
<keyword evidence="3" id="KW-1185">Reference proteome</keyword>
<evidence type="ECO:0000313" key="3">
    <source>
        <dbReference type="Proteomes" id="UP000815677"/>
    </source>
</evidence>
<evidence type="ECO:0000313" key="2">
    <source>
        <dbReference type="EMBL" id="GAT59710.1"/>
    </source>
</evidence>
<proteinExistence type="predicted"/>
<sequence length="189" mass="21523">MSSTATPGSVIETGKTKKILKLKPALASPKSSTRKRPKRRLRDPDDLPDAFRKFQFSYEFNTDKKPPVRGTHVEGKGTAPLYVLAWALDPLYMMNGPEDHNTDYVWNWAQNIKANPPGKGRRILRPSVIPWLGGFHDNNLYYVCGSNTRDPSTVTLEDIQYARDALPAMDLLDDFDYNSVLKWYRTTSM</sequence>
<name>A0ABQ0M8S8_MYCCL</name>
<reference evidence="2" key="1">
    <citation type="submission" date="2014-09" db="EMBL/GenBank/DDBJ databases">
        <title>Genome sequence of the luminous mushroom Mycena chlorophos for searching fungal bioluminescence genes.</title>
        <authorList>
            <person name="Tanaka Y."/>
            <person name="Kasuga D."/>
            <person name="Oba Y."/>
            <person name="Hase S."/>
            <person name="Sato K."/>
            <person name="Oba Y."/>
            <person name="Sakakibara Y."/>
        </authorList>
    </citation>
    <scope>NUCLEOTIDE SEQUENCE</scope>
</reference>
<feature type="region of interest" description="Disordered" evidence="1">
    <location>
        <begin position="21"/>
        <end position="48"/>
    </location>
</feature>
<evidence type="ECO:0000256" key="1">
    <source>
        <dbReference type="SAM" id="MobiDB-lite"/>
    </source>
</evidence>
<accession>A0ABQ0M8S8</accession>
<protein>
    <submittedName>
        <fullName evidence="2">Uncharacterized protein</fullName>
    </submittedName>
</protein>
<dbReference type="EMBL" id="DF849905">
    <property type="protein sequence ID" value="GAT59710.1"/>
    <property type="molecule type" value="Genomic_DNA"/>
</dbReference>
<dbReference type="Proteomes" id="UP000815677">
    <property type="component" value="Unassembled WGS sequence"/>
</dbReference>
<feature type="compositionally biased region" description="Basic residues" evidence="1">
    <location>
        <begin position="32"/>
        <end position="41"/>
    </location>
</feature>
<organism evidence="2 3">
    <name type="scientific">Mycena chlorophos</name>
    <name type="common">Agaric fungus</name>
    <name type="synonym">Agaricus chlorophos</name>
    <dbReference type="NCBI Taxonomy" id="658473"/>
    <lineage>
        <taxon>Eukaryota</taxon>
        <taxon>Fungi</taxon>
        <taxon>Dikarya</taxon>
        <taxon>Basidiomycota</taxon>
        <taxon>Agaricomycotina</taxon>
        <taxon>Agaricomycetes</taxon>
        <taxon>Agaricomycetidae</taxon>
        <taxon>Agaricales</taxon>
        <taxon>Marasmiineae</taxon>
        <taxon>Mycenaceae</taxon>
        <taxon>Mycena</taxon>
    </lineage>
</organism>